<dbReference type="EMBL" id="BAABRL010000003">
    <property type="protein sequence ID" value="GAA5495206.1"/>
    <property type="molecule type" value="Genomic_DNA"/>
</dbReference>
<reference evidence="3 4" key="1">
    <citation type="submission" date="2024-02" db="EMBL/GenBank/DDBJ databases">
        <title>Rubritalea halochordaticola NBRC 107102.</title>
        <authorList>
            <person name="Ichikawa N."/>
            <person name="Katano-Makiyama Y."/>
            <person name="Hidaka K."/>
        </authorList>
    </citation>
    <scope>NUCLEOTIDE SEQUENCE [LARGE SCALE GENOMIC DNA]</scope>
    <source>
        <strain evidence="3 4">NBRC 107102</strain>
    </source>
</reference>
<dbReference type="CDD" id="cd03811">
    <property type="entry name" value="GT4_GT28_WabH-like"/>
    <property type="match status" value="1"/>
</dbReference>
<dbReference type="InterPro" id="IPR028098">
    <property type="entry name" value="Glyco_trans_4-like_N"/>
</dbReference>
<dbReference type="Pfam" id="PF00534">
    <property type="entry name" value="Glycos_transf_1"/>
    <property type="match status" value="1"/>
</dbReference>
<evidence type="ECO:0000259" key="2">
    <source>
        <dbReference type="Pfam" id="PF13439"/>
    </source>
</evidence>
<proteinExistence type="predicted"/>
<evidence type="ECO:0000313" key="3">
    <source>
        <dbReference type="EMBL" id="GAA5495206.1"/>
    </source>
</evidence>
<protein>
    <submittedName>
        <fullName evidence="3">N-acetylgalactosamine-N, N'-diacetylbacillosaminyl-diphospho-undecaprenol 4-alpha-N-acetylgalactosaminyltransferase</fullName>
    </submittedName>
</protein>
<dbReference type="InterPro" id="IPR001296">
    <property type="entry name" value="Glyco_trans_1"/>
</dbReference>
<feature type="domain" description="Glycosyl transferase family 1" evidence="1">
    <location>
        <begin position="193"/>
        <end position="335"/>
    </location>
</feature>
<dbReference type="PANTHER" id="PTHR12526">
    <property type="entry name" value="GLYCOSYLTRANSFERASE"/>
    <property type="match status" value="1"/>
</dbReference>
<dbReference type="SUPFAM" id="SSF53756">
    <property type="entry name" value="UDP-Glycosyltransferase/glycogen phosphorylase"/>
    <property type="match status" value="1"/>
</dbReference>
<dbReference type="Gene3D" id="3.40.50.2000">
    <property type="entry name" value="Glycogen Phosphorylase B"/>
    <property type="match status" value="2"/>
</dbReference>
<dbReference type="Pfam" id="PF13439">
    <property type="entry name" value="Glyco_transf_4"/>
    <property type="match status" value="1"/>
</dbReference>
<sequence>MEDHKKQKIIFVDQALGAGGAERVLCTLMRSLDKSLFDIECIIITGDGPLSYLIPDYVTVKKLHIRNTRKALPGVIRVLRNAKPDTVFCSSPRIAVLLVMARLMVNNFRLISRYPSMPSIEIQTGAVNGWRLFLTKIVFRYVNLVIAQTEEMAHELADIYHIDTNKLLVVHNPVDKIYIDQCLENTTNPFSRDNINVVVVGTTYPVKGHDVLIKAFHKVKAMYPGAVLHIIGRDRENYLSTLQDYVKELQLIDSVVFWGHQTNPYRFMQYADLLVLPSRREGLPNVLLEANYIGCKCVATDCVPVIRRLLRNDYVVPVESVEALCNAIVLALSKEGNGTETNLDVDLSNDSLVKIFDLE</sequence>
<accession>A0ABP9UXM8</accession>
<evidence type="ECO:0000313" key="4">
    <source>
        <dbReference type="Proteomes" id="UP001424741"/>
    </source>
</evidence>
<dbReference type="PANTHER" id="PTHR12526:SF630">
    <property type="entry name" value="GLYCOSYLTRANSFERASE"/>
    <property type="match status" value="1"/>
</dbReference>
<keyword evidence="4" id="KW-1185">Reference proteome</keyword>
<comment type="caution">
    <text evidence="3">The sequence shown here is derived from an EMBL/GenBank/DDBJ whole genome shotgun (WGS) entry which is preliminary data.</text>
</comment>
<name>A0ABP9UXM8_9BACT</name>
<dbReference type="RefSeq" id="WP_346188044.1">
    <property type="nucleotide sequence ID" value="NZ_BAABRL010000003.1"/>
</dbReference>
<gene>
    <name evidence="3" type="primary">pglJ</name>
    <name evidence="3" type="ORF">Rhal01_01381</name>
</gene>
<dbReference type="Proteomes" id="UP001424741">
    <property type="component" value="Unassembled WGS sequence"/>
</dbReference>
<organism evidence="3 4">
    <name type="scientific">Rubritalea halochordaticola</name>
    <dbReference type="NCBI Taxonomy" id="714537"/>
    <lineage>
        <taxon>Bacteria</taxon>
        <taxon>Pseudomonadati</taxon>
        <taxon>Verrucomicrobiota</taxon>
        <taxon>Verrucomicrobiia</taxon>
        <taxon>Verrucomicrobiales</taxon>
        <taxon>Rubritaleaceae</taxon>
        <taxon>Rubritalea</taxon>
    </lineage>
</organism>
<evidence type="ECO:0000259" key="1">
    <source>
        <dbReference type="Pfam" id="PF00534"/>
    </source>
</evidence>
<feature type="domain" description="Glycosyltransferase subfamily 4-like N-terminal" evidence="2">
    <location>
        <begin position="19"/>
        <end position="175"/>
    </location>
</feature>